<feature type="region of interest" description="Disordered" evidence="1">
    <location>
        <begin position="556"/>
        <end position="694"/>
    </location>
</feature>
<feature type="region of interest" description="Disordered" evidence="1">
    <location>
        <begin position="296"/>
        <end position="337"/>
    </location>
</feature>
<dbReference type="EMBL" id="KB932205">
    <property type="protein sequence ID" value="KCV70043.1"/>
    <property type="molecule type" value="Genomic_DNA"/>
</dbReference>
<feature type="compositionally biased region" description="Polar residues" evidence="1">
    <location>
        <begin position="615"/>
        <end position="626"/>
    </location>
</feature>
<dbReference type="InterPro" id="IPR019188">
    <property type="entry name" value="SNAPC1"/>
</dbReference>
<protein>
    <submittedName>
        <fullName evidence="2">Uncharacterized protein</fullName>
    </submittedName>
</protein>
<evidence type="ECO:0000313" key="3">
    <source>
        <dbReference type="Proteomes" id="UP000030693"/>
    </source>
</evidence>
<dbReference type="AlphaFoldDB" id="A0A058Z818"/>
<sequence length="694" mass="73255">MAPPDTPSVPLVRQGLDYLALWRGRPAKYNHWHSFTMPGEVDVAGGMHLFRHDISRLVAYFLASSEALDASVTQSGGERIASLELVTPGPAGMAHTLPVPPVPKPTSPPRAPLGPDDAYSLRLFRACWTALDFSLIHVIYSGRNHAQTLHSFFAVVLELLFAGRDMATRLAVIFCLYVLFFTQPSLPAGLAPHDKDLFPKTIYTLPVVAIRVTPGLWRELRWTLRLMHDFLQIPQEPGSLEAGSSAPLGPEHLDLARFPKASLRGAVLCMVRLEAAGAFHFGLFHSPSLLELGLPVASDGAAGPPPPPPPPPAGDQAHPASGHAEDSSDEDIAAGDPTGLENLHQLVALSERMADPLGALFAEHPEHQPGQSDAPRALTDARPPCLDVAREHLATGVRRLEQALISAPTMLVAGPLAGPNVADRYAAAMEGARAAVDPDLAAASEGARLVAALGAPGARPGTWGFSAGASATGMGTDGRPIGPHFASEPFRRATDHAKHLPSVALRMAPGPASMLPASPLPALLLAEPPALPPAGRSFGFTTPGSGVAILNESDLESDGAAPGYEQLSQSDSSPDGSDDLSPNSSGFEYFEATAQHIRSQRHPTARGDLEDEGSNGHQSDHNPFSSSDEEQNPSLAQAVGGDTFSDFSDSDDDHEEDRLDDGAQMVTVQVPARRRASVAHASPSPPAAKRIRPS</sequence>
<dbReference type="GeneID" id="20528232"/>
<proteinExistence type="predicted"/>
<name>A0A058Z818_FONAL</name>
<organism evidence="2">
    <name type="scientific">Fonticula alba</name>
    <name type="common">Slime mold</name>
    <dbReference type="NCBI Taxonomy" id="691883"/>
    <lineage>
        <taxon>Eukaryota</taxon>
        <taxon>Rotosphaerida</taxon>
        <taxon>Fonticulaceae</taxon>
        <taxon>Fonticula</taxon>
    </lineage>
</organism>
<feature type="compositionally biased region" description="Low complexity" evidence="1">
    <location>
        <begin position="566"/>
        <end position="586"/>
    </location>
</feature>
<evidence type="ECO:0000313" key="2">
    <source>
        <dbReference type="EMBL" id="KCV70043.1"/>
    </source>
</evidence>
<dbReference type="Pfam" id="PF09808">
    <property type="entry name" value="SNAPC1"/>
    <property type="match status" value="1"/>
</dbReference>
<keyword evidence="3" id="KW-1185">Reference proteome</keyword>
<gene>
    <name evidence="2" type="ORF">H696_03507</name>
</gene>
<feature type="compositionally biased region" description="Pro residues" evidence="1">
    <location>
        <begin position="303"/>
        <end position="313"/>
    </location>
</feature>
<dbReference type="Proteomes" id="UP000030693">
    <property type="component" value="Unassembled WGS sequence"/>
</dbReference>
<dbReference type="OrthoDB" id="20127at2759"/>
<accession>A0A058Z818</accession>
<dbReference type="RefSeq" id="XP_009495649.1">
    <property type="nucleotide sequence ID" value="XM_009497374.1"/>
</dbReference>
<reference evidence="2" key="1">
    <citation type="submission" date="2013-04" db="EMBL/GenBank/DDBJ databases">
        <title>The Genome Sequence of Fonticula alba ATCC 38817.</title>
        <authorList>
            <consortium name="The Broad Institute Genomics Platform"/>
            <person name="Russ C."/>
            <person name="Cuomo C."/>
            <person name="Burger G."/>
            <person name="Gray M.W."/>
            <person name="Holland P.W.H."/>
            <person name="King N."/>
            <person name="Lang F.B.F."/>
            <person name="Roger A.J."/>
            <person name="Ruiz-Trillo I."/>
            <person name="Brown M."/>
            <person name="Walker B."/>
            <person name="Young S."/>
            <person name="Zeng Q."/>
            <person name="Gargeya S."/>
            <person name="Fitzgerald M."/>
            <person name="Haas B."/>
            <person name="Abouelleil A."/>
            <person name="Allen A.W."/>
            <person name="Alvarado L."/>
            <person name="Arachchi H.M."/>
            <person name="Berlin A.M."/>
            <person name="Chapman S.B."/>
            <person name="Gainer-Dewar J."/>
            <person name="Goldberg J."/>
            <person name="Griggs A."/>
            <person name="Gujja S."/>
            <person name="Hansen M."/>
            <person name="Howarth C."/>
            <person name="Imamovic A."/>
            <person name="Ireland A."/>
            <person name="Larimer J."/>
            <person name="McCowan C."/>
            <person name="Murphy C."/>
            <person name="Pearson M."/>
            <person name="Poon T.W."/>
            <person name="Priest M."/>
            <person name="Roberts A."/>
            <person name="Saif S."/>
            <person name="Shea T."/>
            <person name="Sisk P."/>
            <person name="Sykes S."/>
            <person name="Wortman J."/>
            <person name="Nusbaum C."/>
            <person name="Birren B."/>
        </authorList>
    </citation>
    <scope>NUCLEOTIDE SEQUENCE [LARGE SCALE GENOMIC DNA]</scope>
    <source>
        <strain evidence="2">ATCC 38817</strain>
    </source>
</reference>
<evidence type="ECO:0000256" key="1">
    <source>
        <dbReference type="SAM" id="MobiDB-lite"/>
    </source>
</evidence>